<comment type="caution">
    <text evidence="3">The sequence shown here is derived from an EMBL/GenBank/DDBJ whole genome shotgun (WGS) entry which is preliminary data.</text>
</comment>
<protein>
    <submittedName>
        <fullName evidence="3">Uncharacterized protein</fullName>
    </submittedName>
</protein>
<feature type="compositionally biased region" description="Polar residues" evidence="2">
    <location>
        <begin position="112"/>
        <end position="128"/>
    </location>
</feature>
<proteinExistence type="predicted"/>
<dbReference type="OrthoDB" id="3642733at2759"/>
<dbReference type="Proteomes" id="UP000230605">
    <property type="component" value="Chromosome 7"/>
</dbReference>
<evidence type="ECO:0000256" key="1">
    <source>
        <dbReference type="SAM" id="Coils"/>
    </source>
</evidence>
<feature type="region of interest" description="Disordered" evidence="2">
    <location>
        <begin position="71"/>
        <end position="239"/>
    </location>
</feature>
<keyword evidence="1" id="KW-0175">Coiled coil</keyword>
<evidence type="ECO:0000256" key="2">
    <source>
        <dbReference type="SAM" id="MobiDB-lite"/>
    </source>
</evidence>
<feature type="region of interest" description="Disordered" evidence="2">
    <location>
        <begin position="344"/>
        <end position="415"/>
    </location>
</feature>
<accession>A0A2G5HGP7</accession>
<feature type="region of interest" description="Disordered" evidence="2">
    <location>
        <begin position="1"/>
        <end position="52"/>
    </location>
</feature>
<feature type="compositionally biased region" description="Polar residues" evidence="2">
    <location>
        <begin position="162"/>
        <end position="178"/>
    </location>
</feature>
<feature type="compositionally biased region" description="Polar residues" evidence="2">
    <location>
        <begin position="186"/>
        <end position="195"/>
    </location>
</feature>
<feature type="coiled-coil region" evidence="1">
    <location>
        <begin position="286"/>
        <end position="313"/>
    </location>
</feature>
<feature type="compositionally biased region" description="Polar residues" evidence="2">
    <location>
        <begin position="41"/>
        <end position="52"/>
    </location>
</feature>
<organism evidence="3 4">
    <name type="scientific">Cercospora beticola</name>
    <name type="common">Sugarbeet leaf spot fungus</name>
    <dbReference type="NCBI Taxonomy" id="122368"/>
    <lineage>
        <taxon>Eukaryota</taxon>
        <taxon>Fungi</taxon>
        <taxon>Dikarya</taxon>
        <taxon>Ascomycota</taxon>
        <taxon>Pezizomycotina</taxon>
        <taxon>Dothideomycetes</taxon>
        <taxon>Dothideomycetidae</taxon>
        <taxon>Mycosphaerellales</taxon>
        <taxon>Mycosphaerellaceae</taxon>
        <taxon>Cercospora</taxon>
    </lineage>
</organism>
<sequence>MKIDKAPYVMAPDMKNTRFPNDDAPIEPSAALDQADGPSNGARQRSSLGKEQVLTRNATYADSALPLVTSGAPSAAAERPTYHRHPGDSLPSAAPERSAQGSAEGPGECEVTTATGNMAPQAHSSSSYPPIPEANDFEMGQESSTVPQFARAFHSHPPPPMANQQQLPRNTPIGTPQRSEFIDTGPATSYQQSPSHSDKKRKTSRSGFVPIAPARPSTDVFTSSGQRPKSPGLFGSQARGIRGGRPMSLAQVPAMQLPPPSPDVIAQLQQIPDMLSGGMSHLTQMVGHLAQKVNGLESRMVELETENRALKAQNTTSSASSMGGPVGLPVGVVGVPNQLQQQNESFGENSERFPPLTRKKDSIPLPGEPYGGPLYMPTPRGPSMLGNMFGSTRPPQRPSRPFDGNESTNGGGFGN</sequence>
<evidence type="ECO:0000313" key="4">
    <source>
        <dbReference type="Proteomes" id="UP000230605"/>
    </source>
</evidence>
<evidence type="ECO:0000313" key="3">
    <source>
        <dbReference type="EMBL" id="PIA91710.1"/>
    </source>
</evidence>
<name>A0A2G5HGP7_CERBT</name>
<dbReference type="EMBL" id="LKMD01000106">
    <property type="protein sequence ID" value="PIA91710.1"/>
    <property type="molecule type" value="Genomic_DNA"/>
</dbReference>
<gene>
    <name evidence="3" type="ORF">CB0940_09385</name>
</gene>
<dbReference type="AlphaFoldDB" id="A0A2G5HGP7"/>
<reference evidence="3 4" key="1">
    <citation type="submission" date="2015-10" db="EMBL/GenBank/DDBJ databases">
        <title>The cercosporin biosynthetic gene cluster was horizontally transferred to several fungal lineages and shown to be expanded in Cercospora beticola based on microsynteny with recipient genomes.</title>
        <authorList>
            <person name="De Jonge R."/>
            <person name="Ebert M.K."/>
            <person name="Suttle J.C."/>
            <person name="Jurick Ii W.M."/>
            <person name="Secor G.A."/>
            <person name="Thomma B.P."/>
            <person name="Van De Peer Y."/>
            <person name="Bolton M.D."/>
        </authorList>
    </citation>
    <scope>NUCLEOTIDE SEQUENCE [LARGE SCALE GENOMIC DNA]</scope>
    <source>
        <strain evidence="3 4">09-40</strain>
    </source>
</reference>